<reference evidence="2" key="1">
    <citation type="journal article" date="2007" name="Nature">
        <title>The grapevine genome sequence suggests ancestral hexaploidization in major angiosperm phyla.</title>
        <authorList>
            <consortium name="The French-Italian Public Consortium for Grapevine Genome Characterization."/>
            <person name="Jaillon O."/>
            <person name="Aury J.-M."/>
            <person name="Noel B."/>
            <person name="Policriti A."/>
            <person name="Clepet C."/>
            <person name="Casagrande A."/>
            <person name="Choisne N."/>
            <person name="Aubourg S."/>
            <person name="Vitulo N."/>
            <person name="Jubin C."/>
            <person name="Vezzi A."/>
            <person name="Legeai F."/>
            <person name="Hugueney P."/>
            <person name="Dasilva C."/>
            <person name="Horner D."/>
            <person name="Mica E."/>
            <person name="Jublot D."/>
            <person name="Poulain J."/>
            <person name="Bruyere C."/>
            <person name="Billault A."/>
            <person name="Segurens B."/>
            <person name="Gouyvenoux M."/>
            <person name="Ugarte E."/>
            <person name="Cattonaro F."/>
            <person name="Anthouard V."/>
            <person name="Vico V."/>
            <person name="Del Fabbro C."/>
            <person name="Alaux M."/>
            <person name="Di Gaspero G."/>
            <person name="Dumas V."/>
            <person name="Felice N."/>
            <person name="Paillard S."/>
            <person name="Juman I."/>
            <person name="Moroldo M."/>
            <person name="Scalabrin S."/>
            <person name="Canaguier A."/>
            <person name="Le Clainche I."/>
            <person name="Malacrida G."/>
            <person name="Durand E."/>
            <person name="Pesole G."/>
            <person name="Laucou V."/>
            <person name="Chatelet P."/>
            <person name="Merdinoglu D."/>
            <person name="Delledonne M."/>
            <person name="Pezzotti M."/>
            <person name="Lecharny A."/>
            <person name="Scarpelli C."/>
            <person name="Artiguenave F."/>
            <person name="Pe M.E."/>
            <person name="Valle G."/>
            <person name="Morgante M."/>
            <person name="Caboche M."/>
            <person name="Adam-Blondon A.-F."/>
            <person name="Weissenbach J."/>
            <person name="Quetier F."/>
            <person name="Wincker P."/>
        </authorList>
    </citation>
    <scope>NUCLEOTIDE SEQUENCE [LARGE SCALE GENOMIC DNA]</scope>
    <source>
        <strain evidence="2">cv. Pinot noir / PN40024</strain>
    </source>
</reference>
<proteinExistence type="predicted"/>
<dbReference type="InParanoid" id="D7SRZ4"/>
<dbReference type="HOGENOM" id="CLU_2799230_0_0_1"/>
<dbReference type="EMBL" id="FN594972">
    <property type="protein sequence ID" value="CBI18426.3"/>
    <property type="molecule type" value="Genomic_DNA"/>
</dbReference>
<dbReference type="PaxDb" id="29760-VIT_09s0054g01050.t01"/>
<dbReference type="Proteomes" id="UP000009183">
    <property type="component" value="Chromosome 9"/>
</dbReference>
<keyword evidence="2" id="KW-1185">Reference proteome</keyword>
<accession>D7SRZ4</accession>
<evidence type="ECO:0000313" key="2">
    <source>
        <dbReference type="Proteomes" id="UP000009183"/>
    </source>
</evidence>
<organism evidence="1 2">
    <name type="scientific">Vitis vinifera</name>
    <name type="common">Grape</name>
    <dbReference type="NCBI Taxonomy" id="29760"/>
    <lineage>
        <taxon>Eukaryota</taxon>
        <taxon>Viridiplantae</taxon>
        <taxon>Streptophyta</taxon>
        <taxon>Embryophyta</taxon>
        <taxon>Tracheophyta</taxon>
        <taxon>Spermatophyta</taxon>
        <taxon>Magnoliopsida</taxon>
        <taxon>eudicotyledons</taxon>
        <taxon>Gunneridae</taxon>
        <taxon>Pentapetalae</taxon>
        <taxon>rosids</taxon>
        <taxon>Vitales</taxon>
        <taxon>Vitaceae</taxon>
        <taxon>Viteae</taxon>
        <taxon>Vitis</taxon>
    </lineage>
</organism>
<protein>
    <submittedName>
        <fullName evidence="1">Uncharacterized protein</fullName>
    </submittedName>
</protein>
<evidence type="ECO:0000313" key="1">
    <source>
        <dbReference type="EMBL" id="CBI18426.3"/>
    </source>
</evidence>
<gene>
    <name evidence="1" type="ordered locus">VIT_09s0054g01050</name>
</gene>
<name>D7SRZ4_VITVI</name>
<dbReference type="AlphaFoldDB" id="D7SRZ4"/>
<sequence length="68" mass="8275">MVLQLQNPKFDGFIPLFKQPKFWLNMNLLPCMLILHPFFKKNMVIFSQLVLLREYQNEKGMGRKLRYE</sequence>